<name>A0ABQ0G6C7_9PEZI</name>
<dbReference type="GeneID" id="98174266"/>
<reference evidence="2 3" key="1">
    <citation type="submission" date="2024-09" db="EMBL/GenBank/DDBJ databases">
        <title>Itraconazole resistance in Madurella fahalii resulting from another homologue of gene encoding cytochrome P450 14-alpha sterol demethylase (CYP51).</title>
        <authorList>
            <person name="Yoshioka I."/>
            <person name="Fahal A.H."/>
            <person name="Kaneko S."/>
            <person name="Yaguchi T."/>
        </authorList>
    </citation>
    <scope>NUCLEOTIDE SEQUENCE [LARGE SCALE GENOMIC DNA]</scope>
    <source>
        <strain evidence="2 3">IFM 68171</strain>
    </source>
</reference>
<organism evidence="2 3">
    <name type="scientific">Madurella fahalii</name>
    <dbReference type="NCBI Taxonomy" id="1157608"/>
    <lineage>
        <taxon>Eukaryota</taxon>
        <taxon>Fungi</taxon>
        <taxon>Dikarya</taxon>
        <taxon>Ascomycota</taxon>
        <taxon>Pezizomycotina</taxon>
        <taxon>Sordariomycetes</taxon>
        <taxon>Sordariomycetidae</taxon>
        <taxon>Sordariales</taxon>
        <taxon>Sordariales incertae sedis</taxon>
        <taxon>Madurella</taxon>
    </lineage>
</organism>
<dbReference type="RefSeq" id="XP_070915044.1">
    <property type="nucleotide sequence ID" value="XM_071058943.1"/>
</dbReference>
<protein>
    <submittedName>
        <fullName evidence="2">Uncharacterized protein</fullName>
    </submittedName>
</protein>
<sequence length="92" mass="10143">MAKQTIEGVFDRNVNISRGIGKFTLESEAASAPSEPYPLCGSSATRDFKLTFAPVEKDGRKYDNYPEFSGWKERFPPDAPQAEGTARLTLAI</sequence>
<proteinExistence type="predicted"/>
<keyword evidence="3" id="KW-1185">Reference proteome</keyword>
<evidence type="ECO:0000313" key="3">
    <source>
        <dbReference type="Proteomes" id="UP001628179"/>
    </source>
</evidence>
<dbReference type="Proteomes" id="UP001628179">
    <property type="component" value="Unassembled WGS sequence"/>
</dbReference>
<dbReference type="EMBL" id="BAAFSV010000002">
    <property type="protein sequence ID" value="GAB1313312.1"/>
    <property type="molecule type" value="Genomic_DNA"/>
</dbReference>
<feature type="region of interest" description="Disordered" evidence="1">
    <location>
        <begin position="72"/>
        <end position="92"/>
    </location>
</feature>
<evidence type="ECO:0000256" key="1">
    <source>
        <dbReference type="SAM" id="MobiDB-lite"/>
    </source>
</evidence>
<accession>A0ABQ0G6C7</accession>
<evidence type="ECO:0000313" key="2">
    <source>
        <dbReference type="EMBL" id="GAB1313312.1"/>
    </source>
</evidence>
<comment type="caution">
    <text evidence="2">The sequence shown here is derived from an EMBL/GenBank/DDBJ whole genome shotgun (WGS) entry which is preliminary data.</text>
</comment>
<gene>
    <name evidence="2" type="ORF">MFIFM68171_03522</name>
</gene>